<name>A0A6G7K7T7_9LACT</name>
<evidence type="ECO:0000313" key="11">
    <source>
        <dbReference type="EMBL" id="QII81323.1"/>
    </source>
</evidence>
<feature type="transmembrane region" description="Helical" evidence="10">
    <location>
        <begin position="72"/>
        <end position="93"/>
    </location>
</feature>
<dbReference type="PANTHER" id="PTHR42865:SF5">
    <property type="entry name" value="L-CYSTINE TRANSPORTER TCYP"/>
    <property type="match status" value="1"/>
</dbReference>
<evidence type="ECO:0000256" key="3">
    <source>
        <dbReference type="ARBA" id="ARBA00022031"/>
    </source>
</evidence>
<feature type="transmembrane region" description="Helical" evidence="10">
    <location>
        <begin position="366"/>
        <end position="389"/>
    </location>
</feature>
<feature type="transmembrane region" description="Helical" evidence="10">
    <location>
        <begin position="225"/>
        <end position="244"/>
    </location>
</feature>
<evidence type="ECO:0000256" key="9">
    <source>
        <dbReference type="ARBA" id="ARBA00031293"/>
    </source>
</evidence>
<feature type="transmembrane region" description="Helical" evidence="10">
    <location>
        <begin position="34"/>
        <end position="52"/>
    </location>
</feature>
<reference evidence="11 12" key="1">
    <citation type="journal article" date="2017" name="Int. J. Syst. Evol. Microbiol.">
        <title>Jeotgalibaca porci sp. nov. and Jeotgalibaca arthritidis sp. nov., isolated from pigs, and emended description of the genus Jeotgalibaca.</title>
        <authorList>
            <person name="Zamora L."/>
            <person name="Perez-Sancho M."/>
            <person name="Dominguez L."/>
            <person name="Fernandez-Garayzabal J.F."/>
            <person name="Vela A.I."/>
        </authorList>
    </citation>
    <scope>NUCLEOTIDE SEQUENCE [LARGE SCALE GENOMIC DNA]</scope>
    <source>
        <strain evidence="11 12">CECT 9157</strain>
    </source>
</reference>
<keyword evidence="5 10" id="KW-0812">Transmembrane</keyword>
<dbReference type="PANTHER" id="PTHR42865">
    <property type="entry name" value="PROTON/GLUTAMATE-ASPARTATE SYMPORTER"/>
    <property type="match status" value="1"/>
</dbReference>
<proteinExistence type="inferred from homology"/>
<evidence type="ECO:0000256" key="1">
    <source>
        <dbReference type="ARBA" id="ARBA00004141"/>
    </source>
</evidence>
<dbReference type="Pfam" id="PF00375">
    <property type="entry name" value="SDF"/>
    <property type="match status" value="1"/>
</dbReference>
<dbReference type="GO" id="GO:0015184">
    <property type="term" value="F:L-cystine transmembrane transporter activity"/>
    <property type="evidence" value="ECO:0007669"/>
    <property type="project" value="TreeGrafter"/>
</dbReference>
<sequence>MDTVIIIAILAIFTGLLFLLQRMAAKYVKFSTRVFTALAIGLVFGIIIQLLFKADSDVTTVAIDWMSIVGSGYVRFLQMLIMPLIFVSVVGAFTKIEQTKDLGKISISVLVTLLATTAVAAFIGWAAVIIFNLDGAQFVEGAAEAARIESLAERQQQVVGLTIPGQILSFIPSNIFEDFAGLRSTSTISVVIFSSFVGIAYMGIKRKDATNAATFKKGLDAVQAVIMRIVTLVLRLTPYGILALTTKMTATSSLQAILNLGVFVLASYAALFVVLILHSIILITQKVSPLTYFKKAFPVLSFAFTARSSAGALPLNIKTQTEALGVDSASANFAASFGVSIGQNGCAGVYPAMLATIIAPTVGIDVTSVGFVLTLIAIVTIGSFGVAGVGGGATFAALIVLGALNLPIAIAGLVISVEPVVDMMRTMVNVNDSMLAGVVSSRTIKQFDDSVLNNPEAVVENDGM</sequence>
<evidence type="ECO:0000313" key="12">
    <source>
        <dbReference type="Proteomes" id="UP000501451"/>
    </source>
</evidence>
<feature type="transmembrane region" description="Helical" evidence="10">
    <location>
        <begin position="105"/>
        <end position="131"/>
    </location>
</feature>
<dbReference type="InterPro" id="IPR001991">
    <property type="entry name" value="Na-dicarboxylate_symporter"/>
</dbReference>
<evidence type="ECO:0000256" key="6">
    <source>
        <dbReference type="ARBA" id="ARBA00022970"/>
    </source>
</evidence>
<protein>
    <recommendedName>
        <fullName evidence="3">L-cystine uptake protein TcyP</fullName>
    </recommendedName>
    <alternativeName>
        <fullName evidence="9">Transporter of cystine TcyP</fullName>
    </alternativeName>
</protein>
<keyword evidence="6" id="KW-0029">Amino-acid transport</keyword>
<dbReference type="GO" id="GO:0005886">
    <property type="term" value="C:plasma membrane"/>
    <property type="evidence" value="ECO:0007669"/>
    <property type="project" value="TreeGrafter"/>
</dbReference>
<feature type="transmembrane region" description="Helical" evidence="10">
    <location>
        <begin position="186"/>
        <end position="204"/>
    </location>
</feature>
<evidence type="ECO:0000256" key="5">
    <source>
        <dbReference type="ARBA" id="ARBA00022692"/>
    </source>
</evidence>
<dbReference type="KEGG" id="jar:G7057_01755"/>
<evidence type="ECO:0000256" key="10">
    <source>
        <dbReference type="SAM" id="Phobius"/>
    </source>
</evidence>
<evidence type="ECO:0000256" key="7">
    <source>
        <dbReference type="ARBA" id="ARBA00022989"/>
    </source>
</evidence>
<keyword evidence="8 10" id="KW-0472">Membrane</keyword>
<keyword evidence="4" id="KW-0813">Transport</keyword>
<comment type="similarity">
    <text evidence="2">Belongs to the dicarboxylate/amino acid:cation symporter (DAACS) (TC 2.A.23) family.</text>
</comment>
<feature type="transmembrane region" description="Helical" evidence="10">
    <location>
        <begin position="395"/>
        <end position="417"/>
    </location>
</feature>
<accession>A0A6G7K7T7</accession>
<dbReference type="InterPro" id="IPR036458">
    <property type="entry name" value="Na:dicarbo_symporter_sf"/>
</dbReference>
<evidence type="ECO:0000256" key="8">
    <source>
        <dbReference type="ARBA" id="ARBA00023136"/>
    </source>
</evidence>
<dbReference type="PRINTS" id="PR00173">
    <property type="entry name" value="EDTRNSPORT"/>
</dbReference>
<feature type="transmembrane region" description="Helical" evidence="10">
    <location>
        <begin position="256"/>
        <end position="284"/>
    </location>
</feature>
<evidence type="ECO:0000256" key="4">
    <source>
        <dbReference type="ARBA" id="ARBA00022448"/>
    </source>
</evidence>
<feature type="transmembrane region" description="Helical" evidence="10">
    <location>
        <begin position="6"/>
        <end position="25"/>
    </location>
</feature>
<dbReference type="GO" id="GO:0015293">
    <property type="term" value="F:symporter activity"/>
    <property type="evidence" value="ECO:0007669"/>
    <property type="project" value="InterPro"/>
</dbReference>
<dbReference type="AlphaFoldDB" id="A0A6G7K7T7"/>
<dbReference type="EMBL" id="CP049740">
    <property type="protein sequence ID" value="QII81323.1"/>
    <property type="molecule type" value="Genomic_DNA"/>
</dbReference>
<evidence type="ECO:0000256" key="2">
    <source>
        <dbReference type="ARBA" id="ARBA00006148"/>
    </source>
</evidence>
<dbReference type="Gene3D" id="1.10.3860.10">
    <property type="entry name" value="Sodium:dicarboxylate symporter"/>
    <property type="match status" value="1"/>
</dbReference>
<keyword evidence="12" id="KW-1185">Reference proteome</keyword>
<dbReference type="Proteomes" id="UP000501451">
    <property type="component" value="Chromosome"/>
</dbReference>
<organism evidence="11 12">
    <name type="scientific">Jeotgalibaca arthritidis</name>
    <dbReference type="NCBI Taxonomy" id="1868794"/>
    <lineage>
        <taxon>Bacteria</taxon>
        <taxon>Bacillati</taxon>
        <taxon>Bacillota</taxon>
        <taxon>Bacilli</taxon>
        <taxon>Lactobacillales</taxon>
        <taxon>Carnobacteriaceae</taxon>
        <taxon>Jeotgalibaca</taxon>
    </lineage>
</organism>
<keyword evidence="7 10" id="KW-1133">Transmembrane helix</keyword>
<gene>
    <name evidence="11" type="ORF">G7057_01755</name>
</gene>
<dbReference type="SUPFAM" id="SSF118215">
    <property type="entry name" value="Proton glutamate symport protein"/>
    <property type="match status" value="1"/>
</dbReference>
<comment type="subcellular location">
    <subcellularLocation>
        <location evidence="1">Membrane</location>
        <topology evidence="1">Multi-pass membrane protein</topology>
    </subcellularLocation>
</comment>
<dbReference type="RefSeq" id="WP_166160851.1">
    <property type="nucleotide sequence ID" value="NZ_CP049740.1"/>
</dbReference>